<dbReference type="Proteomes" id="UP000250347">
    <property type="component" value="Unassembled WGS sequence"/>
</dbReference>
<proteinExistence type="predicted"/>
<dbReference type="EMBL" id="QMEU01000020">
    <property type="protein sequence ID" value="RAU96612.1"/>
    <property type="molecule type" value="Genomic_DNA"/>
</dbReference>
<dbReference type="AlphaFoldDB" id="A0A329KPU7"/>
<accession>A0A329KPU7</accession>
<protein>
    <recommendedName>
        <fullName evidence="3">ANTAR domain-containing protein</fullName>
    </recommendedName>
</protein>
<name>A0A329KPU7_9MYCO</name>
<reference evidence="1 2" key="1">
    <citation type="submission" date="2018-06" db="EMBL/GenBank/DDBJ databases">
        <title>NTM in soil in Japan.</title>
        <authorList>
            <person name="Ohya K."/>
        </authorList>
    </citation>
    <scope>NUCLEOTIDE SEQUENCE [LARGE SCALE GENOMIC DNA]</scope>
    <source>
        <strain evidence="1 2">GF76</strain>
    </source>
</reference>
<evidence type="ECO:0000313" key="2">
    <source>
        <dbReference type="Proteomes" id="UP000250347"/>
    </source>
</evidence>
<organism evidence="1 2">
    <name type="scientific">Mycobacterium colombiense</name>
    <dbReference type="NCBI Taxonomy" id="339268"/>
    <lineage>
        <taxon>Bacteria</taxon>
        <taxon>Bacillati</taxon>
        <taxon>Actinomycetota</taxon>
        <taxon>Actinomycetes</taxon>
        <taxon>Mycobacteriales</taxon>
        <taxon>Mycobacteriaceae</taxon>
        <taxon>Mycobacterium</taxon>
        <taxon>Mycobacterium avium complex (MAC)</taxon>
    </lineage>
</organism>
<gene>
    <name evidence="1" type="ORF">DQP58_09755</name>
</gene>
<evidence type="ECO:0000313" key="1">
    <source>
        <dbReference type="EMBL" id="RAU96612.1"/>
    </source>
</evidence>
<sequence>MMKIDAALAADLDILTAGLDQPGANVLHTLHQSGVDARAAVPTYLGLRVTVDDSDPPFTFTILEDGAVTDDVRSSLRLRLPGAGGGRSSLSVSVILYAATPGACVDLTADVAWLTGRPPSDFVLDQHLPGPDRPDDAGTYLRTVSVINQAIGVLIGRGYTPEQADRELDTRGERSSAERHVIAQSILDTLAAGGPANAATADDDLVSLSRSVIASWRPIPLAAGIGSSMPSWRQLWKGTGVCPGARVRARRTSSGRPALPG</sequence>
<evidence type="ECO:0008006" key="3">
    <source>
        <dbReference type="Google" id="ProtNLM"/>
    </source>
</evidence>
<comment type="caution">
    <text evidence="1">The sequence shown here is derived from an EMBL/GenBank/DDBJ whole genome shotgun (WGS) entry which is preliminary data.</text>
</comment>